<dbReference type="Pfam" id="PF00697">
    <property type="entry name" value="PRAI"/>
    <property type="match status" value="2"/>
</dbReference>
<dbReference type="InterPro" id="IPR013785">
    <property type="entry name" value="Aldolase_TIM"/>
</dbReference>
<keyword evidence="12 16" id="KW-0413">Isomerase</keyword>
<comment type="function">
    <text evidence="3 16">Trifunctional enzyme bearing the Gln amidotransferase (GATase) domain of anthranilate synthase, indole-glycerolphosphate synthase, and phosphoribosylanthranilate isomerase activities.</text>
</comment>
<protein>
    <recommendedName>
        <fullName evidence="16">Multifunctional tryptophan biosynthesis protein</fullName>
    </recommendedName>
    <domain>
        <recommendedName>
            <fullName evidence="16">Anthranilate synthase component 2</fullName>
            <shortName evidence="16">AS</shortName>
            <ecNumber evidence="16">4.1.3.27</ecNumber>
        </recommendedName>
        <alternativeName>
            <fullName evidence="16">Anthranilate synthase, glutamine amidotransferase component</fullName>
        </alternativeName>
    </domain>
    <domain>
        <recommendedName>
            <fullName evidence="16">Indole-3-glycerol phosphate synthase</fullName>
            <shortName evidence="16">IGPS</shortName>
            <ecNumber evidence="16">4.1.1.48</ecNumber>
        </recommendedName>
    </domain>
    <domain>
        <recommendedName>
            <fullName evidence="16">N-(5'-phosphoribosyl)anthranilate isomerase</fullName>
            <shortName evidence="16">PRAI</shortName>
            <ecNumber evidence="16">5.3.1.24</ecNumber>
        </recommendedName>
    </domain>
</protein>
<dbReference type="InterPro" id="IPR006221">
    <property type="entry name" value="TrpG/PapA_dom"/>
</dbReference>
<dbReference type="Pfam" id="PF00218">
    <property type="entry name" value="IGPS"/>
    <property type="match status" value="1"/>
</dbReference>
<comment type="pathway">
    <text evidence="4 16">Amino-acid biosynthesis; L-tryptophan biosynthesis; L-tryptophan from chorismate: step 3/5.</text>
</comment>
<dbReference type="SUPFAM" id="SSF52317">
    <property type="entry name" value="Class I glutamine amidotransferase-like"/>
    <property type="match status" value="1"/>
</dbReference>
<keyword evidence="22" id="KW-1185">Reference proteome</keyword>
<evidence type="ECO:0000256" key="3">
    <source>
        <dbReference type="ARBA" id="ARBA00003272"/>
    </source>
</evidence>
<dbReference type="NCBIfam" id="TIGR00566">
    <property type="entry name" value="trpG_papA"/>
    <property type="match status" value="1"/>
</dbReference>
<evidence type="ECO:0000256" key="13">
    <source>
        <dbReference type="ARBA" id="ARBA00023239"/>
    </source>
</evidence>
<dbReference type="CDD" id="cd00331">
    <property type="entry name" value="IGPS"/>
    <property type="match status" value="1"/>
</dbReference>
<keyword evidence="13 16" id="KW-0456">Lyase</keyword>
<evidence type="ECO:0000256" key="11">
    <source>
        <dbReference type="ARBA" id="ARBA00023141"/>
    </source>
</evidence>
<comment type="pathway">
    <text evidence="6 16">Amino-acid biosynthesis; L-tryptophan biosynthesis; L-tryptophan from chorismate: step 1/5.</text>
</comment>
<dbReference type="STRING" id="27342.A0A0H2RP54"/>
<keyword evidence="11 16" id="KW-0057">Aromatic amino acid biosynthesis</keyword>
<feature type="region of interest" description="Disordered" evidence="17">
    <location>
        <begin position="745"/>
        <end position="765"/>
    </location>
</feature>
<dbReference type="HAMAP" id="MF_00135">
    <property type="entry name" value="PRAI"/>
    <property type="match status" value="1"/>
</dbReference>
<dbReference type="PRINTS" id="PR00096">
    <property type="entry name" value="GATASE"/>
</dbReference>
<dbReference type="InterPro" id="IPR029062">
    <property type="entry name" value="Class_I_gatase-like"/>
</dbReference>
<evidence type="ECO:0000256" key="9">
    <source>
        <dbReference type="ARBA" id="ARBA00022822"/>
    </source>
</evidence>
<evidence type="ECO:0000256" key="6">
    <source>
        <dbReference type="ARBA" id="ARBA00004873"/>
    </source>
</evidence>
<dbReference type="EC" id="4.1.3.27" evidence="16"/>
<evidence type="ECO:0000256" key="14">
    <source>
        <dbReference type="ARBA" id="ARBA00023268"/>
    </source>
</evidence>
<dbReference type="GO" id="GO:0004049">
    <property type="term" value="F:anthranilate synthase activity"/>
    <property type="evidence" value="ECO:0007669"/>
    <property type="project" value="UniProtKB-UniRule"/>
</dbReference>
<comment type="pathway">
    <text evidence="5 16">Amino-acid biosynthesis; L-tryptophan biosynthesis; L-tryptophan from chorismate: step 4/5.</text>
</comment>
<dbReference type="OrthoDB" id="524799at2759"/>
<dbReference type="InterPro" id="IPR017926">
    <property type="entry name" value="GATASE"/>
</dbReference>
<dbReference type="FunFam" id="3.20.20.70:FF:000024">
    <property type="entry name" value="Indole-3-glycerol phosphate synthase"/>
    <property type="match status" value="1"/>
</dbReference>
<evidence type="ECO:0000256" key="5">
    <source>
        <dbReference type="ARBA" id="ARBA00004696"/>
    </source>
</evidence>
<sequence>MSLEDLPAALRGPIDVLMIDNFDSFTWNLYQSLSLLGADVVVIRNDAIPATALPLLDVRRLIISPGPGHPKTDSGISRDAIKWFAGKVPVLGVCMGLECVVDVYGGEIAYAGEIKHGKLSPVRHDGRGIFSGLPQGFMSTRYHSLSASVKTLPADELSVSAVTQESGVIMAVRHRKHTVEAVQYHPESVLSEQGQEMLANFLGLRGGTWDENRHVRAGEDLNLPPFSLDDVPSLPNGAEGAPKQHQQVDGAGSKLPTILEKIHAQRLNDIDLAKRTPGTTPDDLETLLDMHLVPPLISFVDRLRAGASPSHPALMAEVKRASPSKGPIALSTNAAVQARQYALAGAAVISVLTEPTWFRGLLSDMAAARQAVGQLPYRPAILRKDFIVDEYQIAEARVHGADTILLIVALLPPARLLSLIKCARSYGMEPLVEVNSSKEMEAALEMGAKVIGVNNRDLRNFEVDMGTTSRLAEMLKGKDGEEGEIILCALSGITGGAEVRNYVQQGVKAVLVGEALMRAKDTKAFVRDLLGNLPSSAAPSISKPVNQKPLVKICGIRTPEEAQGAFEAGADFLGLVFAAKSKRKVSIEQACAISNRVTRLRIAFESSGSSTGGAETCNEGWFTLHARRLTRSLGEGRRPLLVGVFQDQPLEYIREVVSLCRLDLVQMHGNESLDWTKWIDVPVIKAFHAQASSSDSEERTGLEDLALPGYHHVALLDSVVEGTKLSGGSGKVVDWDMARAVVREGETPKQRRCSSKSSVPQTNGANGMNGVAGGITPMPVILAGGLSPENVREAVERVHPWAVDVSGGVENSDGTGKDLKKVAAFIQAVKQIGDPSPPPSATESK</sequence>
<dbReference type="PROSITE" id="PS00614">
    <property type="entry name" value="IGPS"/>
    <property type="match status" value="1"/>
</dbReference>
<evidence type="ECO:0000259" key="18">
    <source>
        <dbReference type="Pfam" id="PF00117"/>
    </source>
</evidence>
<dbReference type="InterPro" id="IPR013798">
    <property type="entry name" value="Indole-3-glycerol_P_synth_dom"/>
</dbReference>
<keyword evidence="10" id="KW-0315">Glutamine amidotransferase</keyword>
<dbReference type="InterPro" id="IPR001240">
    <property type="entry name" value="PRAI_dom"/>
</dbReference>
<evidence type="ECO:0000256" key="16">
    <source>
        <dbReference type="PIRNR" id="PIRNR001382"/>
    </source>
</evidence>
<dbReference type="InterPro" id="IPR011060">
    <property type="entry name" value="RibuloseP-bd_barrel"/>
</dbReference>
<comment type="catalytic activity">
    <reaction evidence="1 16">
        <text>N-(5-phospho-beta-D-ribosyl)anthranilate = 1-(2-carboxyphenylamino)-1-deoxy-D-ribulose 5-phosphate</text>
        <dbReference type="Rhea" id="RHEA:21540"/>
        <dbReference type="ChEBI" id="CHEBI:18277"/>
        <dbReference type="ChEBI" id="CHEBI:58613"/>
        <dbReference type="EC" id="5.3.1.24"/>
    </reaction>
</comment>
<keyword evidence="9 16" id="KW-0822">Tryptophan biosynthesis</keyword>
<dbReference type="PROSITE" id="PS51273">
    <property type="entry name" value="GATASE_TYPE_1"/>
    <property type="match status" value="1"/>
</dbReference>
<evidence type="ECO:0000256" key="17">
    <source>
        <dbReference type="SAM" id="MobiDB-lite"/>
    </source>
</evidence>
<feature type="domain" description="N-(5'phosphoribosyl) anthranilate isomerase (PRAI)" evidence="20">
    <location>
        <begin position="635"/>
        <end position="739"/>
    </location>
</feature>
<dbReference type="GO" id="GO:0004425">
    <property type="term" value="F:indole-3-glycerol-phosphate synthase activity"/>
    <property type="evidence" value="ECO:0007669"/>
    <property type="project" value="UniProtKB-UniRule"/>
</dbReference>
<evidence type="ECO:0000313" key="22">
    <source>
        <dbReference type="Proteomes" id="UP000053477"/>
    </source>
</evidence>
<evidence type="ECO:0000256" key="10">
    <source>
        <dbReference type="ARBA" id="ARBA00022962"/>
    </source>
</evidence>
<dbReference type="FunCoup" id="A0A0H2RP54">
    <property type="interactions" value="90"/>
</dbReference>
<dbReference type="InterPro" id="IPR016302">
    <property type="entry name" value="Anthranilate_synth_II"/>
</dbReference>
<name>A0A0H2RP54_9AGAM</name>
<dbReference type="UniPathway" id="UPA00035">
    <property type="reaction ID" value="UER00040"/>
</dbReference>
<evidence type="ECO:0000256" key="1">
    <source>
        <dbReference type="ARBA" id="ARBA00001164"/>
    </source>
</evidence>
<dbReference type="PRINTS" id="PR00097">
    <property type="entry name" value="ANTSNTHASEII"/>
</dbReference>
<dbReference type="GO" id="GO:0000162">
    <property type="term" value="P:L-tryptophan biosynthetic process"/>
    <property type="evidence" value="ECO:0007669"/>
    <property type="project" value="UniProtKB-UniRule"/>
</dbReference>
<accession>A0A0H2RP54</accession>
<dbReference type="InParanoid" id="A0A0H2RP54"/>
<dbReference type="Gene3D" id="3.20.20.70">
    <property type="entry name" value="Aldolase class I"/>
    <property type="match status" value="2"/>
</dbReference>
<dbReference type="CDD" id="cd00405">
    <property type="entry name" value="PRAI"/>
    <property type="match status" value="1"/>
</dbReference>
<keyword evidence="8 16" id="KW-0210">Decarboxylase</keyword>
<evidence type="ECO:0000256" key="4">
    <source>
        <dbReference type="ARBA" id="ARBA00004664"/>
    </source>
</evidence>
<organism evidence="21 22">
    <name type="scientific">Schizopora paradoxa</name>
    <dbReference type="NCBI Taxonomy" id="27342"/>
    <lineage>
        <taxon>Eukaryota</taxon>
        <taxon>Fungi</taxon>
        <taxon>Dikarya</taxon>
        <taxon>Basidiomycota</taxon>
        <taxon>Agaricomycotina</taxon>
        <taxon>Agaricomycetes</taxon>
        <taxon>Hymenochaetales</taxon>
        <taxon>Schizoporaceae</taxon>
        <taxon>Schizopora</taxon>
    </lineage>
</organism>
<comment type="catalytic activity">
    <reaction evidence="2 16">
        <text>1-(2-carboxyphenylamino)-1-deoxy-D-ribulose 5-phosphate + H(+) = (1S,2R)-1-C-(indol-3-yl)glycerol 3-phosphate + CO2 + H2O</text>
        <dbReference type="Rhea" id="RHEA:23476"/>
        <dbReference type="ChEBI" id="CHEBI:15377"/>
        <dbReference type="ChEBI" id="CHEBI:15378"/>
        <dbReference type="ChEBI" id="CHEBI:16526"/>
        <dbReference type="ChEBI" id="CHEBI:58613"/>
        <dbReference type="ChEBI" id="CHEBI:58866"/>
        <dbReference type="EC" id="4.1.1.48"/>
    </reaction>
</comment>
<dbReference type="AlphaFoldDB" id="A0A0H2RP54"/>
<evidence type="ECO:0000256" key="8">
    <source>
        <dbReference type="ARBA" id="ARBA00022793"/>
    </source>
</evidence>
<proteinExistence type="inferred from homology"/>
<feature type="domain" description="Indole-3-glycerol phosphate synthase" evidence="19">
    <location>
        <begin position="259"/>
        <end position="529"/>
    </location>
</feature>
<dbReference type="SUPFAM" id="SSF51366">
    <property type="entry name" value="Ribulose-phoshate binding barrel"/>
    <property type="match status" value="2"/>
</dbReference>
<feature type="domain" description="Glutamine amidotransferase" evidence="18">
    <location>
        <begin position="17"/>
        <end position="202"/>
    </location>
</feature>
<dbReference type="Proteomes" id="UP000053477">
    <property type="component" value="Unassembled WGS sequence"/>
</dbReference>
<evidence type="ECO:0000256" key="2">
    <source>
        <dbReference type="ARBA" id="ARBA00001633"/>
    </source>
</evidence>
<reference evidence="21 22" key="1">
    <citation type="submission" date="2015-04" db="EMBL/GenBank/DDBJ databases">
        <title>Complete genome sequence of Schizopora paradoxa KUC8140, a cosmopolitan wood degrader in East Asia.</title>
        <authorList>
            <consortium name="DOE Joint Genome Institute"/>
            <person name="Min B."/>
            <person name="Park H."/>
            <person name="Jang Y."/>
            <person name="Kim J.-J."/>
            <person name="Kim K.H."/>
            <person name="Pangilinan J."/>
            <person name="Lipzen A."/>
            <person name="Riley R."/>
            <person name="Grigoriev I.V."/>
            <person name="Spatafora J.W."/>
            <person name="Choi I.-G."/>
        </authorList>
    </citation>
    <scope>NUCLEOTIDE SEQUENCE [LARGE SCALE GENOMIC DNA]</scope>
    <source>
        <strain evidence="21 22">KUC8140</strain>
    </source>
</reference>
<keyword evidence="7 16" id="KW-0028">Amino-acid biosynthesis</keyword>
<dbReference type="Pfam" id="PF00117">
    <property type="entry name" value="GATase"/>
    <property type="match status" value="1"/>
</dbReference>
<evidence type="ECO:0000256" key="12">
    <source>
        <dbReference type="ARBA" id="ARBA00023235"/>
    </source>
</evidence>
<evidence type="ECO:0000256" key="15">
    <source>
        <dbReference type="ARBA" id="ARBA00047683"/>
    </source>
</evidence>
<evidence type="ECO:0000256" key="7">
    <source>
        <dbReference type="ARBA" id="ARBA00022605"/>
    </source>
</evidence>
<dbReference type="PANTHER" id="PTHR22854:SF2">
    <property type="entry name" value="INDOLE-3-GLYCEROL-PHOSPHATE SYNTHASE"/>
    <property type="match status" value="1"/>
</dbReference>
<evidence type="ECO:0000259" key="20">
    <source>
        <dbReference type="Pfam" id="PF00697"/>
    </source>
</evidence>
<dbReference type="EC" id="4.1.1.48" evidence="16"/>
<dbReference type="PANTHER" id="PTHR22854">
    <property type="entry name" value="TRYPTOPHAN BIOSYNTHESIS PROTEIN"/>
    <property type="match status" value="1"/>
</dbReference>
<dbReference type="CDD" id="cd01743">
    <property type="entry name" value="GATase1_Anthranilate_Synthase"/>
    <property type="match status" value="1"/>
</dbReference>
<gene>
    <name evidence="21" type="ORF">SCHPADRAFT_997175</name>
</gene>
<evidence type="ECO:0000259" key="19">
    <source>
        <dbReference type="Pfam" id="PF00218"/>
    </source>
</evidence>
<comment type="catalytic activity">
    <reaction evidence="15 16">
        <text>chorismate + L-glutamine = anthranilate + pyruvate + L-glutamate + H(+)</text>
        <dbReference type="Rhea" id="RHEA:21732"/>
        <dbReference type="ChEBI" id="CHEBI:15361"/>
        <dbReference type="ChEBI" id="CHEBI:15378"/>
        <dbReference type="ChEBI" id="CHEBI:16567"/>
        <dbReference type="ChEBI" id="CHEBI:29748"/>
        <dbReference type="ChEBI" id="CHEBI:29985"/>
        <dbReference type="ChEBI" id="CHEBI:58359"/>
        <dbReference type="EC" id="4.1.3.27"/>
    </reaction>
</comment>
<dbReference type="InterPro" id="IPR001468">
    <property type="entry name" value="Indole-3-GlycerolPSynthase_CS"/>
</dbReference>
<dbReference type="PIRSF" id="PIRSF001382">
    <property type="entry name" value="TrpG-trpC-trpF"/>
    <property type="match status" value="1"/>
</dbReference>
<dbReference type="Gene3D" id="3.40.50.880">
    <property type="match status" value="1"/>
</dbReference>
<keyword evidence="14" id="KW-0511">Multifunctional enzyme</keyword>
<dbReference type="InterPro" id="IPR045186">
    <property type="entry name" value="Indole-3-glycerol_P_synth"/>
</dbReference>
<feature type="domain" description="N-(5'phosphoribosyl) anthranilate isomerase (PRAI)" evidence="20">
    <location>
        <begin position="779"/>
        <end position="828"/>
    </location>
</feature>
<dbReference type="GO" id="GO:0004640">
    <property type="term" value="F:phosphoribosylanthranilate isomerase activity"/>
    <property type="evidence" value="ECO:0007669"/>
    <property type="project" value="UniProtKB-UniRule"/>
</dbReference>
<dbReference type="EMBL" id="KQ085956">
    <property type="protein sequence ID" value="KLO13634.1"/>
    <property type="molecule type" value="Genomic_DNA"/>
</dbReference>
<dbReference type="FunFam" id="3.40.50.880:FF:000031">
    <property type="entry name" value="Multifunctional tryptophan biosynthesis protein"/>
    <property type="match status" value="1"/>
</dbReference>
<dbReference type="EC" id="5.3.1.24" evidence="16"/>
<evidence type="ECO:0000313" key="21">
    <source>
        <dbReference type="EMBL" id="KLO13634.1"/>
    </source>
</evidence>